<organism evidence="3 4">
    <name type="scientific">Limosilactobacillus coleohominis</name>
    <dbReference type="NCBI Taxonomy" id="181675"/>
    <lineage>
        <taxon>Bacteria</taxon>
        <taxon>Bacillati</taxon>
        <taxon>Bacillota</taxon>
        <taxon>Bacilli</taxon>
        <taxon>Lactobacillales</taxon>
        <taxon>Lactobacillaceae</taxon>
        <taxon>Limosilactobacillus</taxon>
    </lineage>
</organism>
<dbReference type="InterPro" id="IPR012337">
    <property type="entry name" value="RNaseH-like_sf"/>
</dbReference>
<evidence type="ECO:0000259" key="2">
    <source>
        <dbReference type="PROSITE" id="PS50994"/>
    </source>
</evidence>
<name>A0ABS2GY96_9LACO</name>
<proteinExistence type="inferred from homology"/>
<dbReference type="NCBIfam" id="NF033546">
    <property type="entry name" value="transpos_IS21"/>
    <property type="match status" value="1"/>
</dbReference>
<dbReference type="Gene3D" id="3.30.420.10">
    <property type="entry name" value="Ribonuclease H-like superfamily/Ribonuclease H"/>
    <property type="match status" value="1"/>
</dbReference>
<dbReference type="InterPro" id="IPR036397">
    <property type="entry name" value="RNaseH_sf"/>
</dbReference>
<sequence length="400" mass="47113">MKSELKKELMLFKMTKIKPNYAALGRKYNCDPRTIKRYLTQNHADKRRNSKRRSSKLDPYREIIKDKYQTCSATAIFYFIKELGYEGGISILRDYCHQLKKANNQKPIIRIETAPGEVGQVDWKEDMVLHTRQNKPIHFSIFLYVLGYSRRKFLKLVFDRRQDTLFECLNEAFSNTEGVPHQIYFDNMKTAVDHARSNFHKVVWNEKLLNYAKAAGFLPKSCRPFRPQTKGKVEALARTIERIKVYDHEFSNEEELGQIIKHLQKQLNDEKSQATDRRPMDLWQKEKEYLQPFNSELLSSLVDHDLTRKVSKESMISYLGSKYSVPIKYIGHEVTVKVTDKNLLIFSATKLIRQHLLSNKKFNYHQEDMTAILKTSVFHDLSDQQLAEQVETNLKMFDQL</sequence>
<dbReference type="RefSeq" id="WP_204784954.1">
    <property type="nucleotide sequence ID" value="NZ_JACJKU010000027.1"/>
</dbReference>
<dbReference type="Pfam" id="PF22483">
    <property type="entry name" value="Mu-transpos_C_2"/>
    <property type="match status" value="1"/>
</dbReference>
<dbReference type="InterPro" id="IPR054353">
    <property type="entry name" value="IstA-like_C"/>
</dbReference>
<dbReference type="Proteomes" id="UP000785625">
    <property type="component" value="Unassembled WGS sequence"/>
</dbReference>
<reference evidence="3 4" key="1">
    <citation type="journal article" date="2021" name="Sci. Rep.">
        <title>The distribution of antibiotic resistance genes in chicken gut microbiota commensals.</title>
        <authorList>
            <person name="Juricova H."/>
            <person name="Matiasovicova J."/>
            <person name="Kubasova T."/>
            <person name="Cejkova D."/>
            <person name="Rychlik I."/>
        </authorList>
    </citation>
    <scope>NUCLEOTIDE SEQUENCE [LARGE SCALE GENOMIC DNA]</scope>
    <source>
        <strain evidence="3 4">An574</strain>
    </source>
</reference>
<dbReference type="PROSITE" id="PS50994">
    <property type="entry name" value="INTEGRASE"/>
    <property type="match status" value="1"/>
</dbReference>
<protein>
    <submittedName>
        <fullName evidence="3">IS21 family transposase</fullName>
    </submittedName>
</protein>
<keyword evidence="4" id="KW-1185">Reference proteome</keyword>
<comment type="similarity">
    <text evidence="1">Belongs to the transposase IS21/IS408/IS1162 family.</text>
</comment>
<gene>
    <name evidence="3" type="ORF">H5975_03910</name>
</gene>
<dbReference type="EMBL" id="JACJKU010000027">
    <property type="protein sequence ID" value="MBM6940638.1"/>
    <property type="molecule type" value="Genomic_DNA"/>
</dbReference>
<dbReference type="PANTHER" id="PTHR35004:SF6">
    <property type="entry name" value="TRANSPOSASE"/>
    <property type="match status" value="1"/>
</dbReference>
<feature type="domain" description="Integrase catalytic" evidence="2">
    <location>
        <begin position="111"/>
        <end position="287"/>
    </location>
</feature>
<dbReference type="InterPro" id="IPR001584">
    <property type="entry name" value="Integrase_cat-core"/>
</dbReference>
<evidence type="ECO:0000256" key="1">
    <source>
        <dbReference type="ARBA" id="ARBA00009277"/>
    </source>
</evidence>
<dbReference type="SUPFAM" id="SSF53098">
    <property type="entry name" value="Ribonuclease H-like"/>
    <property type="match status" value="1"/>
</dbReference>
<evidence type="ECO:0000313" key="4">
    <source>
        <dbReference type="Proteomes" id="UP000785625"/>
    </source>
</evidence>
<evidence type="ECO:0000313" key="3">
    <source>
        <dbReference type="EMBL" id="MBM6940638.1"/>
    </source>
</evidence>
<dbReference type="PANTHER" id="PTHR35004">
    <property type="entry name" value="TRANSPOSASE RV3428C-RELATED"/>
    <property type="match status" value="1"/>
</dbReference>
<comment type="caution">
    <text evidence="3">The sequence shown here is derived from an EMBL/GenBank/DDBJ whole genome shotgun (WGS) entry which is preliminary data.</text>
</comment>
<accession>A0ABS2GY96</accession>